<evidence type="ECO:0000256" key="1">
    <source>
        <dbReference type="SAM" id="MobiDB-lite"/>
    </source>
</evidence>
<evidence type="ECO:0000313" key="2">
    <source>
        <dbReference type="EMBL" id="EDM08628.1"/>
    </source>
</evidence>
<organism evidence="2 3">
    <name type="scientific">Rattus norvegicus</name>
    <name type="common">Rat</name>
    <dbReference type="NCBI Taxonomy" id="10116"/>
    <lineage>
        <taxon>Eukaryota</taxon>
        <taxon>Metazoa</taxon>
        <taxon>Chordata</taxon>
        <taxon>Craniata</taxon>
        <taxon>Vertebrata</taxon>
        <taxon>Euteleostomi</taxon>
        <taxon>Mammalia</taxon>
        <taxon>Eutheria</taxon>
        <taxon>Euarchontoglires</taxon>
        <taxon>Glires</taxon>
        <taxon>Rodentia</taxon>
        <taxon>Myomorpha</taxon>
        <taxon>Muroidea</taxon>
        <taxon>Muridae</taxon>
        <taxon>Murinae</taxon>
        <taxon>Rattus</taxon>
    </lineage>
</organism>
<sequence>MCEPRTQEQSFPGVPEEHWGPDSGEGAVHVLHRCQSGTDVSDTPCPASTQKGPVCTVESWEWGARIPFKSVDYGHQEGRAQ</sequence>
<accession>A6JCA1</accession>
<protein>
    <submittedName>
        <fullName evidence="2">RCG24811, isoform CRA_a</fullName>
    </submittedName>
</protein>
<feature type="region of interest" description="Disordered" evidence="1">
    <location>
        <begin position="1"/>
        <end position="26"/>
    </location>
</feature>
<dbReference type="AlphaFoldDB" id="A6JCA1"/>
<gene>
    <name evidence="2" type="ORF">rCG_24811</name>
</gene>
<dbReference type="EMBL" id="CH473980">
    <property type="protein sequence ID" value="EDM08628.1"/>
    <property type="molecule type" value="Genomic_DNA"/>
</dbReference>
<reference evidence="3" key="1">
    <citation type="submission" date="2005-09" db="EMBL/GenBank/DDBJ databases">
        <authorList>
            <person name="Mural R.J."/>
            <person name="Li P.W."/>
            <person name="Adams M.D."/>
            <person name="Amanatides P.G."/>
            <person name="Baden-Tillson H."/>
            <person name="Barnstead M."/>
            <person name="Chin S.H."/>
            <person name="Dew I."/>
            <person name="Evans C.A."/>
            <person name="Ferriera S."/>
            <person name="Flanigan M."/>
            <person name="Fosler C."/>
            <person name="Glodek A."/>
            <person name="Gu Z."/>
            <person name="Holt R.A."/>
            <person name="Jennings D."/>
            <person name="Kraft C.L."/>
            <person name="Lu F."/>
            <person name="Nguyen T."/>
            <person name="Nusskern D.R."/>
            <person name="Pfannkoch C.M."/>
            <person name="Sitter C."/>
            <person name="Sutton G.G."/>
            <person name="Venter J.C."/>
            <person name="Wang Z."/>
            <person name="Woodage T."/>
            <person name="Zheng X.H."/>
            <person name="Zhong F."/>
        </authorList>
    </citation>
    <scope>NUCLEOTIDE SEQUENCE [LARGE SCALE GENOMIC DNA]</scope>
    <source>
        <strain>BN</strain>
        <strain evidence="3">Sprague-Dawley</strain>
    </source>
</reference>
<evidence type="ECO:0000313" key="3">
    <source>
        <dbReference type="Proteomes" id="UP000234681"/>
    </source>
</evidence>
<proteinExistence type="predicted"/>
<name>A6JCA1_RAT</name>
<dbReference type="Proteomes" id="UP000234681">
    <property type="component" value="Chromosome 1"/>
</dbReference>